<dbReference type="STRING" id="1322246.BN4_11876"/>
<dbReference type="PANTHER" id="PTHR44068:SF11">
    <property type="entry name" value="GERANYL DIPHOSPHATE 2-C-METHYLTRANSFERASE"/>
    <property type="match status" value="1"/>
</dbReference>
<reference evidence="4" key="2">
    <citation type="journal article" date="2013" name="Stand. Genomic Sci.">
        <title>Complete genome sequence of Desulfocapsa sulfexigens, a marine deltaproteobacterium specialized in disproportionating inorganic sulfur compounds.</title>
        <authorList>
            <person name="Finster K.W."/>
            <person name="Kjeldsen K.U."/>
            <person name="Kube M."/>
            <person name="Reinhardt R."/>
            <person name="Mussmann M."/>
            <person name="Amann R."/>
            <person name="Schreiber L."/>
        </authorList>
    </citation>
    <scope>NUCLEOTIDE SEQUENCE [LARGE SCALE GENOMIC DNA]</scope>
    <source>
        <strain evidence="4">DSM 10523 / SB164P1</strain>
    </source>
</reference>
<evidence type="ECO:0000259" key="2">
    <source>
        <dbReference type="Pfam" id="PF08241"/>
    </source>
</evidence>
<evidence type="ECO:0000313" key="4">
    <source>
        <dbReference type="Proteomes" id="UP000011724"/>
    </source>
</evidence>
<organism evidence="3 4">
    <name type="scientific">Pseudodesulfovibrio piezophilus (strain DSM 21447 / JCM 15486 / C1TLV30)</name>
    <name type="common">Desulfovibrio piezophilus</name>
    <dbReference type="NCBI Taxonomy" id="1322246"/>
    <lineage>
        <taxon>Bacteria</taxon>
        <taxon>Pseudomonadati</taxon>
        <taxon>Thermodesulfobacteriota</taxon>
        <taxon>Desulfovibrionia</taxon>
        <taxon>Desulfovibrionales</taxon>
        <taxon>Desulfovibrionaceae</taxon>
    </lineage>
</organism>
<evidence type="ECO:0000313" key="3">
    <source>
        <dbReference type="EMBL" id="CCH49111.1"/>
    </source>
</evidence>
<keyword evidence="1" id="KW-0808">Transferase</keyword>
<dbReference type="InterPro" id="IPR050447">
    <property type="entry name" value="Erg6_SMT_methyltransf"/>
</dbReference>
<evidence type="ECO:0000256" key="1">
    <source>
        <dbReference type="ARBA" id="ARBA00022679"/>
    </source>
</evidence>
<name>M1WK75_PSEP2</name>
<dbReference type="RefSeq" id="WP_015415155.1">
    <property type="nucleotide sequence ID" value="NC_020409.1"/>
</dbReference>
<dbReference type="EMBL" id="FO203427">
    <property type="protein sequence ID" value="CCH49111.1"/>
    <property type="molecule type" value="Genomic_DNA"/>
</dbReference>
<dbReference type="BioCyc" id="DPIE1322246:BN4_RS09410-MONOMER"/>
<dbReference type="PATRIC" id="fig|879567.3.peg.1979"/>
<dbReference type="Gene3D" id="3.40.50.150">
    <property type="entry name" value="Vaccinia Virus protein VP39"/>
    <property type="match status" value="1"/>
</dbReference>
<dbReference type="Proteomes" id="UP000011724">
    <property type="component" value="Chromosome"/>
</dbReference>
<dbReference type="eggNOG" id="COG2226">
    <property type="taxonomic scope" value="Bacteria"/>
</dbReference>
<keyword evidence="4" id="KW-1185">Reference proteome</keyword>
<dbReference type="Pfam" id="PF08241">
    <property type="entry name" value="Methyltransf_11"/>
    <property type="match status" value="1"/>
</dbReference>
<dbReference type="NCBIfam" id="NF045667">
    <property type="entry name" value="MTase_DVU1556"/>
    <property type="match status" value="1"/>
</dbReference>
<feature type="domain" description="Methyltransferase type 11" evidence="2">
    <location>
        <begin position="48"/>
        <end position="137"/>
    </location>
</feature>
<dbReference type="OrthoDB" id="9769602at2"/>
<gene>
    <name evidence="3" type="ordered locus">BN4_11876</name>
</gene>
<dbReference type="PANTHER" id="PTHR44068">
    <property type="entry name" value="ZGC:194242"/>
    <property type="match status" value="1"/>
</dbReference>
<dbReference type="GO" id="GO:0008757">
    <property type="term" value="F:S-adenosylmethionine-dependent methyltransferase activity"/>
    <property type="evidence" value="ECO:0007669"/>
    <property type="project" value="InterPro"/>
</dbReference>
<dbReference type="HOGENOM" id="CLU_039068_9_1_7"/>
<sequence length="226" mass="24074">MTTPEAAIPLWERAELRAAAGTTLRPGGLNLTDRAAELIGVVPGWRVLDVGSGLGATMKRLCSRYGAQAFGVETSLQQIQRASTGSRCVQADGAILPFGDGVFHALFCECVLSLFDDKSAGLREFYRVLRPGGFLVLSDLHGEGGEGVGSGASCADRAGPLSVTREMLVAQGFSVFLVEDHSRHLKELAAKLIFIDGKPRNQCTCESRRVGYHLVIAQKKGLENGG</sequence>
<proteinExistence type="predicted"/>
<dbReference type="SUPFAM" id="SSF53335">
    <property type="entry name" value="S-adenosyl-L-methionine-dependent methyltransferases"/>
    <property type="match status" value="1"/>
</dbReference>
<dbReference type="AlphaFoldDB" id="M1WK75"/>
<dbReference type="KEGG" id="dpi:BN4_11876"/>
<dbReference type="CDD" id="cd02440">
    <property type="entry name" value="AdoMet_MTases"/>
    <property type="match status" value="1"/>
</dbReference>
<reference evidence="3 4" key="1">
    <citation type="journal article" date="2013" name="PLoS ONE">
        <title>The first genomic and proteomic characterization of a deep-sea sulfate reducer: insights into the piezophilic lifestyle of Desulfovibrio piezophilus.</title>
        <authorList>
            <person name="Pradel N."/>
            <person name="Ji B."/>
            <person name="Gimenez G."/>
            <person name="Talla E."/>
            <person name="Lenoble P."/>
            <person name="Garel M."/>
            <person name="Tamburini C."/>
            <person name="Fourquet P."/>
            <person name="Lebrun R."/>
            <person name="Bertin P."/>
            <person name="Denis Y."/>
            <person name="Pophillat M."/>
            <person name="Barbe V."/>
            <person name="Ollivier B."/>
            <person name="Dolla A."/>
        </authorList>
    </citation>
    <scope>NUCLEOTIDE SEQUENCE [LARGE SCALE GENOMIC DNA]</scope>
    <source>
        <strain evidence="4">DSM 10523 / SB164P1</strain>
    </source>
</reference>
<dbReference type="InterPro" id="IPR013216">
    <property type="entry name" value="Methyltransf_11"/>
</dbReference>
<accession>M1WK75</accession>
<dbReference type="InterPro" id="IPR029063">
    <property type="entry name" value="SAM-dependent_MTases_sf"/>
</dbReference>
<protein>
    <recommendedName>
        <fullName evidence="2">Methyltransferase type 11 domain-containing protein</fullName>
    </recommendedName>
</protein>